<keyword evidence="4 5" id="KW-0472">Membrane</keyword>
<evidence type="ECO:0000256" key="2">
    <source>
        <dbReference type="ARBA" id="ARBA00022692"/>
    </source>
</evidence>
<dbReference type="Proteomes" id="UP000515291">
    <property type="component" value="Chromosome"/>
</dbReference>
<keyword evidence="3 5" id="KW-1133">Transmembrane helix</keyword>
<evidence type="ECO:0000313" key="7">
    <source>
        <dbReference type="Proteomes" id="UP000515291"/>
    </source>
</evidence>
<sequence>MTSQRAIALNVLALYALAALLAAAFAAQFILGELPCPLCLLQRIMFALLAIGPILNIRFGPRPSHYALSLLAAVVGAIVSTRQVLLHIMPGDPGFGTALFGYHYYTWALIGFIAAIVLLSLVLLFDRQFEKDSAAYSAPSVVAHVAVWLVIGLTAANVASTLLECGFKACADDPVVYELLKR</sequence>
<evidence type="ECO:0000256" key="4">
    <source>
        <dbReference type="ARBA" id="ARBA00023136"/>
    </source>
</evidence>
<feature type="transmembrane region" description="Helical" evidence="5">
    <location>
        <begin position="66"/>
        <end position="85"/>
    </location>
</feature>
<evidence type="ECO:0000256" key="1">
    <source>
        <dbReference type="ARBA" id="ARBA00004141"/>
    </source>
</evidence>
<protein>
    <submittedName>
        <fullName evidence="6">Disulfide bond formation protein B</fullName>
    </submittedName>
</protein>
<dbReference type="SUPFAM" id="SSF158442">
    <property type="entry name" value="DsbB-like"/>
    <property type="match status" value="1"/>
</dbReference>
<accession>A0A7G6TY04</accession>
<evidence type="ECO:0000256" key="3">
    <source>
        <dbReference type="ARBA" id="ARBA00022989"/>
    </source>
</evidence>
<dbReference type="InterPro" id="IPR023380">
    <property type="entry name" value="DsbB-like_sf"/>
</dbReference>
<name>A0A7G6TY04_9BRAD</name>
<dbReference type="KEGG" id="trb:HB776_10640"/>
<dbReference type="Pfam" id="PF02600">
    <property type="entry name" value="DsbB"/>
    <property type="match status" value="1"/>
</dbReference>
<dbReference type="GO" id="GO:0015035">
    <property type="term" value="F:protein-disulfide reductase activity"/>
    <property type="evidence" value="ECO:0007669"/>
    <property type="project" value="InterPro"/>
</dbReference>
<dbReference type="EMBL" id="CP050292">
    <property type="protein sequence ID" value="QND71636.1"/>
    <property type="molecule type" value="Genomic_DNA"/>
</dbReference>
<dbReference type="InterPro" id="IPR003752">
    <property type="entry name" value="DiS_bond_form_DsbB/BdbC"/>
</dbReference>
<evidence type="ECO:0000313" key="6">
    <source>
        <dbReference type="EMBL" id="QND71636.1"/>
    </source>
</evidence>
<comment type="subcellular location">
    <subcellularLocation>
        <location evidence="1">Membrane</location>
        <topology evidence="1">Multi-pass membrane protein</topology>
    </subcellularLocation>
</comment>
<dbReference type="AlphaFoldDB" id="A0A7G6TY04"/>
<dbReference type="RefSeq" id="WP_184517519.1">
    <property type="nucleotide sequence ID" value="NZ_CP050292.1"/>
</dbReference>
<evidence type="ECO:0000256" key="5">
    <source>
        <dbReference type="SAM" id="Phobius"/>
    </source>
</evidence>
<dbReference type="Gene3D" id="1.20.1550.10">
    <property type="entry name" value="DsbB-like"/>
    <property type="match status" value="1"/>
</dbReference>
<keyword evidence="2 5" id="KW-0812">Transmembrane</keyword>
<reference evidence="7" key="1">
    <citation type="journal article" date="2020" name="Mol. Plant Microbe">
        <title>Rhizobial microsymbionts of the narrowly endemic Oxytropis species growing in Kamchatka are characterized by significant genetic diversity and possess a set of genes that are associated with T3SS and T6SS secretion systems and can affect the development of symbiosis.</title>
        <authorList>
            <person name="Safronova V."/>
            <person name="Guro P."/>
            <person name="Sazanova A."/>
            <person name="Kuznetsova I."/>
            <person name="Belimov A."/>
            <person name="Yakubov V."/>
            <person name="Chirak E."/>
            <person name="Afonin A."/>
            <person name="Gogolev Y."/>
            <person name="Andronov E."/>
            <person name="Tikhonovich I."/>
        </authorList>
    </citation>
    <scope>NUCLEOTIDE SEQUENCE [LARGE SCALE GENOMIC DNA]</scope>
    <source>
        <strain evidence="7">581</strain>
    </source>
</reference>
<feature type="transmembrane region" description="Helical" evidence="5">
    <location>
        <begin position="105"/>
        <end position="125"/>
    </location>
</feature>
<feature type="transmembrane region" description="Helical" evidence="5">
    <location>
        <begin position="42"/>
        <end position="59"/>
    </location>
</feature>
<gene>
    <name evidence="6" type="ORF">HB776_10640</name>
</gene>
<proteinExistence type="predicted"/>
<feature type="transmembrane region" description="Helical" evidence="5">
    <location>
        <begin position="137"/>
        <end position="159"/>
    </location>
</feature>
<dbReference type="GO" id="GO:0016020">
    <property type="term" value="C:membrane"/>
    <property type="evidence" value="ECO:0007669"/>
    <property type="project" value="UniProtKB-SubCell"/>
</dbReference>
<dbReference type="GO" id="GO:0006457">
    <property type="term" value="P:protein folding"/>
    <property type="evidence" value="ECO:0007669"/>
    <property type="project" value="InterPro"/>
</dbReference>
<organism evidence="6 7">
    <name type="scientific">Tardiphaga robiniae</name>
    <dbReference type="NCBI Taxonomy" id="943830"/>
    <lineage>
        <taxon>Bacteria</taxon>
        <taxon>Pseudomonadati</taxon>
        <taxon>Pseudomonadota</taxon>
        <taxon>Alphaproteobacteria</taxon>
        <taxon>Hyphomicrobiales</taxon>
        <taxon>Nitrobacteraceae</taxon>
        <taxon>Tardiphaga</taxon>
    </lineage>
</organism>